<accession>A0ABD1Y1X7</accession>
<comment type="caution">
    <text evidence="2">The sequence shown here is derived from an EMBL/GenBank/DDBJ whole genome shotgun (WGS) entry which is preliminary data.</text>
</comment>
<evidence type="ECO:0000313" key="3">
    <source>
        <dbReference type="Proteomes" id="UP001605036"/>
    </source>
</evidence>
<dbReference type="Proteomes" id="UP001605036">
    <property type="component" value="Unassembled WGS sequence"/>
</dbReference>
<sequence length="82" mass="9592">MPKDKRVAVRRIDVVDMQKRQLIRVRQIGELTVRTKNGSRKNRPPRVADRRVDKAGRGNGHNHESELRERAWGLTWNPGQRS</sequence>
<reference evidence="2 3" key="1">
    <citation type="submission" date="2024-09" db="EMBL/GenBank/DDBJ databases">
        <title>Chromosome-scale assembly of Riccia fluitans.</title>
        <authorList>
            <person name="Paukszto L."/>
            <person name="Sawicki J."/>
            <person name="Karawczyk K."/>
            <person name="Piernik-Szablinska J."/>
            <person name="Szczecinska M."/>
            <person name="Mazdziarz M."/>
        </authorList>
    </citation>
    <scope>NUCLEOTIDE SEQUENCE [LARGE SCALE GENOMIC DNA]</scope>
    <source>
        <strain evidence="2">Rf_01</strain>
        <tissue evidence="2">Aerial parts of the thallus</tissue>
    </source>
</reference>
<keyword evidence="3" id="KW-1185">Reference proteome</keyword>
<dbReference type="AlphaFoldDB" id="A0ABD1Y1X7"/>
<evidence type="ECO:0008006" key="4">
    <source>
        <dbReference type="Google" id="ProtNLM"/>
    </source>
</evidence>
<feature type="compositionally biased region" description="Basic and acidic residues" evidence="1">
    <location>
        <begin position="46"/>
        <end position="71"/>
    </location>
</feature>
<evidence type="ECO:0000313" key="2">
    <source>
        <dbReference type="EMBL" id="KAL2620740.1"/>
    </source>
</evidence>
<organism evidence="2 3">
    <name type="scientific">Riccia fluitans</name>
    <dbReference type="NCBI Taxonomy" id="41844"/>
    <lineage>
        <taxon>Eukaryota</taxon>
        <taxon>Viridiplantae</taxon>
        <taxon>Streptophyta</taxon>
        <taxon>Embryophyta</taxon>
        <taxon>Marchantiophyta</taxon>
        <taxon>Marchantiopsida</taxon>
        <taxon>Marchantiidae</taxon>
        <taxon>Marchantiales</taxon>
        <taxon>Ricciaceae</taxon>
        <taxon>Riccia</taxon>
    </lineage>
</organism>
<dbReference type="EMBL" id="JBHFFA010000006">
    <property type="protein sequence ID" value="KAL2620740.1"/>
    <property type="molecule type" value="Genomic_DNA"/>
</dbReference>
<gene>
    <name evidence="2" type="ORF">R1flu_000945</name>
</gene>
<feature type="region of interest" description="Disordered" evidence="1">
    <location>
        <begin position="35"/>
        <end position="82"/>
    </location>
</feature>
<name>A0ABD1Y1X7_9MARC</name>
<protein>
    <recommendedName>
        <fullName evidence="4">Ribosomal protein S13</fullName>
    </recommendedName>
</protein>
<evidence type="ECO:0000256" key="1">
    <source>
        <dbReference type="SAM" id="MobiDB-lite"/>
    </source>
</evidence>
<proteinExistence type="predicted"/>